<protein>
    <submittedName>
        <fullName evidence="2">Uncharacterized protein</fullName>
    </submittedName>
</protein>
<evidence type="ECO:0000313" key="3">
    <source>
        <dbReference type="Proteomes" id="UP000828251"/>
    </source>
</evidence>
<keyword evidence="3" id="KW-1185">Reference proteome</keyword>
<keyword evidence="1" id="KW-0812">Transmembrane</keyword>
<dbReference type="EMBL" id="JAIQCV010000007">
    <property type="protein sequence ID" value="KAH1084556.1"/>
    <property type="molecule type" value="Genomic_DNA"/>
</dbReference>
<comment type="caution">
    <text evidence="2">The sequence shown here is derived from an EMBL/GenBank/DDBJ whole genome shotgun (WGS) entry which is preliminary data.</text>
</comment>
<dbReference type="AlphaFoldDB" id="A0A9D3VKU8"/>
<gene>
    <name evidence="2" type="ORF">J1N35_024317</name>
</gene>
<accession>A0A9D3VKU8</accession>
<proteinExistence type="predicted"/>
<reference evidence="2 3" key="1">
    <citation type="journal article" date="2021" name="Plant Biotechnol. J.">
        <title>Multi-omics assisted identification of the key and species-specific regulatory components of drought-tolerant mechanisms in Gossypium stocksii.</title>
        <authorList>
            <person name="Yu D."/>
            <person name="Ke L."/>
            <person name="Zhang D."/>
            <person name="Wu Y."/>
            <person name="Sun Y."/>
            <person name="Mei J."/>
            <person name="Sun J."/>
            <person name="Sun Y."/>
        </authorList>
    </citation>
    <scope>NUCLEOTIDE SEQUENCE [LARGE SCALE GENOMIC DNA]</scope>
    <source>
        <strain evidence="3">cv. E1</strain>
        <tissue evidence="2">Leaf</tissue>
    </source>
</reference>
<evidence type="ECO:0000313" key="2">
    <source>
        <dbReference type="EMBL" id="KAH1084556.1"/>
    </source>
</evidence>
<keyword evidence="1" id="KW-0472">Membrane</keyword>
<keyword evidence="1" id="KW-1133">Transmembrane helix</keyword>
<feature type="transmembrane region" description="Helical" evidence="1">
    <location>
        <begin position="44"/>
        <end position="64"/>
    </location>
</feature>
<dbReference type="Proteomes" id="UP000828251">
    <property type="component" value="Unassembled WGS sequence"/>
</dbReference>
<organism evidence="2 3">
    <name type="scientific">Gossypium stocksii</name>
    <dbReference type="NCBI Taxonomy" id="47602"/>
    <lineage>
        <taxon>Eukaryota</taxon>
        <taxon>Viridiplantae</taxon>
        <taxon>Streptophyta</taxon>
        <taxon>Embryophyta</taxon>
        <taxon>Tracheophyta</taxon>
        <taxon>Spermatophyta</taxon>
        <taxon>Magnoliopsida</taxon>
        <taxon>eudicotyledons</taxon>
        <taxon>Gunneridae</taxon>
        <taxon>Pentapetalae</taxon>
        <taxon>rosids</taxon>
        <taxon>malvids</taxon>
        <taxon>Malvales</taxon>
        <taxon>Malvaceae</taxon>
        <taxon>Malvoideae</taxon>
        <taxon>Gossypium</taxon>
    </lineage>
</organism>
<name>A0A9D3VKU8_9ROSI</name>
<sequence length="89" mass="10234">MLHSIHSLFLFCFQYSLPPFSYLADSLLSLHLLRGRVITDGTVSWFLDWVRVLFVLVVLGHWFFATRDSCPGFLGWENGHGFAVFAQLL</sequence>
<evidence type="ECO:0000256" key="1">
    <source>
        <dbReference type="SAM" id="Phobius"/>
    </source>
</evidence>